<dbReference type="OrthoDB" id="1717759at2759"/>
<dbReference type="GO" id="GO:0015171">
    <property type="term" value="F:amino acid transmembrane transporter activity"/>
    <property type="evidence" value="ECO:0007669"/>
    <property type="project" value="TreeGrafter"/>
</dbReference>
<dbReference type="SUPFAM" id="SSF56112">
    <property type="entry name" value="Protein kinase-like (PK-like)"/>
    <property type="match status" value="1"/>
</dbReference>
<sequence length="133" mass="14315">FMRCLHRELQKATHNFTMVIGQGAFGPVYRAQMSTGETVAVKVLATDSRQGEKEFQTENAITRTGSVVGVYVGMEYGMERIRGTRDWVLQKNAMLGGALTGAIVFAATNSSRDKVVMDAIAGGAIVTAAEILN</sequence>
<organism evidence="6 7">
    <name type="scientific">Coptis chinensis</name>
    <dbReference type="NCBI Taxonomy" id="261450"/>
    <lineage>
        <taxon>Eukaryota</taxon>
        <taxon>Viridiplantae</taxon>
        <taxon>Streptophyta</taxon>
        <taxon>Embryophyta</taxon>
        <taxon>Tracheophyta</taxon>
        <taxon>Spermatophyta</taxon>
        <taxon>Magnoliopsida</taxon>
        <taxon>Ranunculales</taxon>
        <taxon>Ranunculaceae</taxon>
        <taxon>Coptidoideae</taxon>
        <taxon>Coptis</taxon>
    </lineage>
</organism>
<dbReference type="PANTHER" id="PTHR15371:SF2">
    <property type="entry name" value="OUTER ENVELOPE PORE PROTEIN 16-1, CHLOROPLASTIC"/>
    <property type="match status" value="1"/>
</dbReference>
<dbReference type="GO" id="GO:0009707">
    <property type="term" value="C:chloroplast outer membrane"/>
    <property type="evidence" value="ECO:0007669"/>
    <property type="project" value="TreeGrafter"/>
</dbReference>
<comment type="caution">
    <text evidence="6">The sequence shown here is derived from an EMBL/GenBank/DDBJ whole genome shotgun (WGS) entry which is preliminary data.</text>
</comment>
<keyword evidence="2" id="KW-0812">Transmembrane</keyword>
<dbReference type="Gene3D" id="3.30.200.20">
    <property type="entry name" value="Phosphorylase Kinase, domain 1"/>
    <property type="match status" value="1"/>
</dbReference>
<evidence type="ECO:0000256" key="2">
    <source>
        <dbReference type="ARBA" id="ARBA00022692"/>
    </source>
</evidence>
<feature type="domain" description="Protein kinase" evidence="5">
    <location>
        <begin position="14"/>
        <end position="133"/>
    </location>
</feature>
<reference evidence="6 7" key="1">
    <citation type="submission" date="2020-10" db="EMBL/GenBank/DDBJ databases">
        <title>The Coptis chinensis genome and diversification of protoberbering-type alkaloids.</title>
        <authorList>
            <person name="Wang B."/>
            <person name="Shu S."/>
            <person name="Song C."/>
            <person name="Liu Y."/>
        </authorList>
    </citation>
    <scope>NUCLEOTIDE SEQUENCE [LARGE SCALE GENOMIC DNA]</scope>
    <source>
        <strain evidence="6">HL-2020</strain>
        <tissue evidence="6">Leaf</tissue>
    </source>
</reference>
<dbReference type="InterPro" id="IPR011009">
    <property type="entry name" value="Kinase-like_dom_sf"/>
</dbReference>
<dbReference type="InterPro" id="IPR045238">
    <property type="entry name" value="Tim23-like"/>
</dbReference>
<keyword evidence="7" id="KW-1185">Reference proteome</keyword>
<evidence type="ECO:0000256" key="1">
    <source>
        <dbReference type="ARBA" id="ARBA00004141"/>
    </source>
</evidence>
<dbReference type="InterPro" id="IPR000719">
    <property type="entry name" value="Prot_kinase_dom"/>
</dbReference>
<keyword evidence="4" id="KW-0472">Membrane</keyword>
<name>A0A835IYM7_9MAGN</name>
<dbReference type="AlphaFoldDB" id="A0A835IYM7"/>
<dbReference type="GO" id="GO:0005524">
    <property type="term" value="F:ATP binding"/>
    <property type="evidence" value="ECO:0007669"/>
    <property type="project" value="InterPro"/>
</dbReference>
<accession>A0A835IYM7</accession>
<comment type="subcellular location">
    <subcellularLocation>
        <location evidence="1">Membrane</location>
        <topology evidence="1">Multi-pass membrane protein</topology>
    </subcellularLocation>
</comment>
<protein>
    <recommendedName>
        <fullName evidence="5">Protein kinase domain-containing protein</fullName>
    </recommendedName>
</protein>
<evidence type="ECO:0000256" key="4">
    <source>
        <dbReference type="ARBA" id="ARBA00023136"/>
    </source>
</evidence>
<dbReference type="PROSITE" id="PS50011">
    <property type="entry name" value="PROTEIN_KINASE_DOM"/>
    <property type="match status" value="1"/>
</dbReference>
<evidence type="ECO:0000256" key="3">
    <source>
        <dbReference type="ARBA" id="ARBA00022989"/>
    </source>
</evidence>
<dbReference type="Proteomes" id="UP000631114">
    <property type="component" value="Unassembled WGS sequence"/>
</dbReference>
<dbReference type="GO" id="GO:0004672">
    <property type="term" value="F:protein kinase activity"/>
    <property type="evidence" value="ECO:0007669"/>
    <property type="project" value="InterPro"/>
</dbReference>
<proteinExistence type="predicted"/>
<keyword evidence="3" id="KW-1133">Transmembrane helix</keyword>
<dbReference type="PANTHER" id="PTHR15371">
    <property type="entry name" value="TIM23"/>
    <property type="match status" value="1"/>
</dbReference>
<feature type="non-terminal residue" evidence="6">
    <location>
        <position position="133"/>
    </location>
</feature>
<evidence type="ECO:0000313" key="6">
    <source>
        <dbReference type="EMBL" id="KAF9625062.1"/>
    </source>
</evidence>
<evidence type="ECO:0000259" key="5">
    <source>
        <dbReference type="PROSITE" id="PS50011"/>
    </source>
</evidence>
<dbReference type="EMBL" id="JADFTS010000001">
    <property type="protein sequence ID" value="KAF9625062.1"/>
    <property type="molecule type" value="Genomic_DNA"/>
</dbReference>
<gene>
    <name evidence="6" type="ORF">IFM89_017865</name>
</gene>
<dbReference type="GO" id="GO:0045037">
    <property type="term" value="P:protein import into chloroplast stroma"/>
    <property type="evidence" value="ECO:0007669"/>
    <property type="project" value="TreeGrafter"/>
</dbReference>
<evidence type="ECO:0000313" key="7">
    <source>
        <dbReference type="Proteomes" id="UP000631114"/>
    </source>
</evidence>